<name>A0A2M9BVZ2_9MICO</name>
<comment type="caution">
    <text evidence="9">The sequence shown here is derived from an EMBL/GenBank/DDBJ whole genome shotgun (WGS) entry which is preliminary data.</text>
</comment>
<dbReference type="AlphaFoldDB" id="A0A2M9BVZ2"/>
<feature type="domain" description="Luciferase-like" evidence="8">
    <location>
        <begin position="22"/>
        <end position="347"/>
    </location>
</feature>
<evidence type="ECO:0000313" key="10">
    <source>
        <dbReference type="Proteomes" id="UP000230161"/>
    </source>
</evidence>
<protein>
    <submittedName>
        <fullName evidence="9">Alkanesulfonate monooxygenase SsuD/methylene tetrahydromethanopterin reductase-like flavin-dependent oxidoreductase (Luciferase family)</fullName>
    </submittedName>
</protein>
<dbReference type="InterPro" id="IPR036661">
    <property type="entry name" value="Luciferase-like_sf"/>
</dbReference>
<comment type="similarity">
    <text evidence="5">Belongs to the NtaA/SnaA/DszA monooxygenase family.</text>
</comment>
<dbReference type="Proteomes" id="UP000230161">
    <property type="component" value="Unassembled WGS sequence"/>
</dbReference>
<evidence type="ECO:0000256" key="4">
    <source>
        <dbReference type="ARBA" id="ARBA00023033"/>
    </source>
</evidence>
<evidence type="ECO:0000256" key="6">
    <source>
        <dbReference type="PIRSR" id="PIRSR000337-1"/>
    </source>
</evidence>
<dbReference type="EMBL" id="PGFB01000003">
    <property type="protein sequence ID" value="PJJ62128.1"/>
    <property type="molecule type" value="Genomic_DNA"/>
</dbReference>
<dbReference type="Gene3D" id="3.20.20.30">
    <property type="entry name" value="Luciferase-like domain"/>
    <property type="match status" value="1"/>
</dbReference>
<evidence type="ECO:0000256" key="1">
    <source>
        <dbReference type="ARBA" id="ARBA00022630"/>
    </source>
</evidence>
<keyword evidence="10" id="KW-1185">Reference proteome</keyword>
<evidence type="ECO:0000313" key="9">
    <source>
        <dbReference type="EMBL" id="PJJ62128.1"/>
    </source>
</evidence>
<feature type="binding site" evidence="6">
    <location>
        <position position="162"/>
    </location>
    <ligand>
        <name>FMN</name>
        <dbReference type="ChEBI" id="CHEBI:58210"/>
    </ligand>
</feature>
<dbReference type="InterPro" id="IPR011251">
    <property type="entry name" value="Luciferase-like_dom"/>
</dbReference>
<dbReference type="PANTHER" id="PTHR30011">
    <property type="entry name" value="ALKANESULFONATE MONOOXYGENASE-RELATED"/>
    <property type="match status" value="1"/>
</dbReference>
<gene>
    <name evidence="9" type="ORF">CLV54_1921</name>
</gene>
<dbReference type="InterPro" id="IPR051260">
    <property type="entry name" value="Diverse_substr_monoxygenases"/>
</dbReference>
<keyword evidence="4 9" id="KW-0503">Monooxygenase</keyword>
<feature type="region of interest" description="Disordered" evidence="7">
    <location>
        <begin position="401"/>
        <end position="436"/>
    </location>
</feature>
<dbReference type="GO" id="GO:0004497">
    <property type="term" value="F:monooxygenase activity"/>
    <property type="evidence" value="ECO:0007669"/>
    <property type="project" value="UniProtKB-KW"/>
</dbReference>
<feature type="binding site" evidence="6">
    <location>
        <position position="100"/>
    </location>
    <ligand>
        <name>FMN</name>
        <dbReference type="ChEBI" id="CHEBI:58210"/>
    </ligand>
</feature>
<evidence type="ECO:0000256" key="2">
    <source>
        <dbReference type="ARBA" id="ARBA00022643"/>
    </source>
</evidence>
<dbReference type="RefSeq" id="WP_211294504.1">
    <property type="nucleotide sequence ID" value="NZ_PGFB01000003.1"/>
</dbReference>
<proteinExistence type="inferred from homology"/>
<evidence type="ECO:0000256" key="3">
    <source>
        <dbReference type="ARBA" id="ARBA00023002"/>
    </source>
</evidence>
<sequence>MTAPLHLAVALDGTGWHPAAWRDAEARPDAIFGLPYWTGLVRRAEEAGIDLVTFEDAVGLQTGGYGPVENRTDEVRGRLDALLLASAVAPRTSRIGLVPTVTTTHTEPFHVSTGLATLDHASRGRAGWRVQVSGRAHEAAHFGRRTIPALDPLAAATGDPAHRALLEQLFGEARDSVEVVRRLWDSWQDDAVIRDTRTGRFIDRDRLHHIDFEGESFSVKGPSITPRPPQGQPPVYVLAHQEVPYRLAATSADIVGITPHDDEQLASVIAEVRAAEAQEGREANPEFAGPLRIWAELVILIEHSEPAARDALEHLDELHGSPYASDALVVAGTAAAIVERLERWQALGIEGVRLRPARLPRDLDAIADEVVPLLGRAGLLERPADATTLRARLGLPEARNRYERRGGAASAETDAVSDDATAETDTDLETAGSIRA</sequence>
<dbReference type="InterPro" id="IPR016215">
    <property type="entry name" value="NTA_MOA"/>
</dbReference>
<feature type="compositionally biased region" description="Acidic residues" evidence="7">
    <location>
        <begin position="415"/>
        <end position="428"/>
    </location>
</feature>
<accession>A0A2M9BVZ2</accession>
<organism evidence="9 10">
    <name type="scientific">Compostimonas suwonensis</name>
    <dbReference type="NCBI Taxonomy" id="1048394"/>
    <lineage>
        <taxon>Bacteria</taxon>
        <taxon>Bacillati</taxon>
        <taxon>Actinomycetota</taxon>
        <taxon>Actinomycetes</taxon>
        <taxon>Micrococcales</taxon>
        <taxon>Microbacteriaceae</taxon>
        <taxon>Compostimonas</taxon>
    </lineage>
</organism>
<dbReference type="PIRSF" id="PIRSF000337">
    <property type="entry name" value="NTA_MOA"/>
    <property type="match status" value="1"/>
</dbReference>
<feature type="binding site" evidence="6">
    <location>
        <position position="56"/>
    </location>
    <ligand>
        <name>FMN</name>
        <dbReference type="ChEBI" id="CHEBI:58210"/>
    </ligand>
</feature>
<reference evidence="9 10" key="1">
    <citation type="submission" date="2017-11" db="EMBL/GenBank/DDBJ databases">
        <title>Genomic Encyclopedia of Archaeal and Bacterial Type Strains, Phase II (KMG-II): From Individual Species to Whole Genera.</title>
        <authorList>
            <person name="Goeker M."/>
        </authorList>
    </citation>
    <scope>NUCLEOTIDE SEQUENCE [LARGE SCALE GENOMIC DNA]</scope>
    <source>
        <strain evidence="9 10">DSM 25625</strain>
    </source>
</reference>
<dbReference type="GO" id="GO:0016705">
    <property type="term" value="F:oxidoreductase activity, acting on paired donors, with incorporation or reduction of molecular oxygen"/>
    <property type="evidence" value="ECO:0007669"/>
    <property type="project" value="InterPro"/>
</dbReference>
<evidence type="ECO:0000256" key="5">
    <source>
        <dbReference type="ARBA" id="ARBA00033748"/>
    </source>
</evidence>
<keyword evidence="2 6" id="KW-0288">FMN</keyword>
<dbReference type="SUPFAM" id="SSF51679">
    <property type="entry name" value="Bacterial luciferase-like"/>
    <property type="match status" value="1"/>
</dbReference>
<evidence type="ECO:0000259" key="8">
    <source>
        <dbReference type="Pfam" id="PF00296"/>
    </source>
</evidence>
<dbReference type="Pfam" id="PF00296">
    <property type="entry name" value="Bac_luciferase"/>
    <property type="match status" value="1"/>
</dbReference>
<evidence type="ECO:0000256" key="7">
    <source>
        <dbReference type="SAM" id="MobiDB-lite"/>
    </source>
</evidence>
<keyword evidence="1 6" id="KW-0285">Flavoprotein</keyword>
<dbReference type="PANTHER" id="PTHR30011:SF16">
    <property type="entry name" value="C2H2 FINGER DOMAIN TRANSCRIPTION FACTOR (EUROFUNG)-RELATED"/>
    <property type="match status" value="1"/>
</dbReference>
<keyword evidence="3" id="KW-0560">Oxidoreductase</keyword>